<organism evidence="15 16">
    <name type="scientific">Mucilaginibacter phyllosphaerae</name>
    <dbReference type="NCBI Taxonomy" id="1812349"/>
    <lineage>
        <taxon>Bacteria</taxon>
        <taxon>Pseudomonadati</taxon>
        <taxon>Bacteroidota</taxon>
        <taxon>Sphingobacteriia</taxon>
        <taxon>Sphingobacteriales</taxon>
        <taxon>Sphingobacteriaceae</taxon>
        <taxon>Mucilaginibacter</taxon>
    </lineage>
</organism>
<sequence>MIKDDTHHKKFQLDRIALFSDAVFAIAITLLIIEIKVPEIEHPFTDSKVLSALSLLIGKFIGLLVSFFVIGRYWLFHHRLFGYVTDYNGKLLWVNLWFLLSIVLMPFSSAFFSEYYVDGLRVPLMFYVLNICFTGYMNYRLLAVVSNPNYKLSTNLQNPKKVKFYQQRSAIAPSVFLFAAIISFLNLYLAYAAFILIPVFSFTINRYYRKHYPDFFK</sequence>
<dbReference type="GO" id="GO:0016020">
    <property type="term" value="C:membrane"/>
    <property type="evidence" value="ECO:0007669"/>
    <property type="project" value="UniProtKB-SubCell"/>
</dbReference>
<dbReference type="GO" id="GO:0005267">
    <property type="term" value="F:potassium channel activity"/>
    <property type="evidence" value="ECO:0007669"/>
    <property type="project" value="UniProtKB-KW"/>
</dbReference>
<evidence type="ECO:0000256" key="6">
    <source>
        <dbReference type="ARBA" id="ARBA00022826"/>
    </source>
</evidence>
<evidence type="ECO:0000313" key="17">
    <source>
        <dbReference type="Proteomes" id="UP000583101"/>
    </source>
</evidence>
<feature type="transmembrane region" description="Helical" evidence="13">
    <location>
        <begin position="16"/>
        <end position="37"/>
    </location>
</feature>
<dbReference type="EMBL" id="SNQG01000008">
    <property type="protein sequence ID" value="TEW63890.1"/>
    <property type="molecule type" value="Genomic_DNA"/>
</dbReference>
<proteinExistence type="inferred from homology"/>
<evidence type="ECO:0000256" key="10">
    <source>
        <dbReference type="ARBA" id="ARBA00023136"/>
    </source>
</evidence>
<dbReference type="EMBL" id="JACIEG010000008">
    <property type="protein sequence ID" value="MBB3971165.1"/>
    <property type="molecule type" value="Genomic_DNA"/>
</dbReference>
<keyword evidence="6" id="KW-0631">Potassium channel</keyword>
<evidence type="ECO:0000313" key="16">
    <source>
        <dbReference type="Proteomes" id="UP000297248"/>
    </source>
</evidence>
<keyword evidence="5 13" id="KW-0812">Transmembrane</keyword>
<evidence type="ECO:0000313" key="15">
    <source>
        <dbReference type="EMBL" id="TEW63890.1"/>
    </source>
</evidence>
<evidence type="ECO:0000256" key="1">
    <source>
        <dbReference type="ARBA" id="ARBA00004141"/>
    </source>
</evidence>
<evidence type="ECO:0000256" key="7">
    <source>
        <dbReference type="ARBA" id="ARBA00022958"/>
    </source>
</evidence>
<evidence type="ECO:0000256" key="4">
    <source>
        <dbReference type="ARBA" id="ARBA00022538"/>
    </source>
</evidence>
<keyword evidence="3" id="KW-0813">Transport</keyword>
<accession>A0A4Y8A694</accession>
<evidence type="ECO:0000313" key="14">
    <source>
        <dbReference type="EMBL" id="MBB3971165.1"/>
    </source>
</evidence>
<keyword evidence="9" id="KW-0406">Ion transport</keyword>
<evidence type="ECO:0000256" key="12">
    <source>
        <dbReference type="ARBA" id="ARBA00034430"/>
    </source>
</evidence>
<dbReference type="Proteomes" id="UP000583101">
    <property type="component" value="Unassembled WGS sequence"/>
</dbReference>
<keyword evidence="10 13" id="KW-0472">Membrane</keyword>
<dbReference type="InterPro" id="IPR010617">
    <property type="entry name" value="TMEM175-like"/>
</dbReference>
<keyword evidence="4" id="KW-0633">Potassium transport</keyword>
<keyword evidence="11" id="KW-0407">Ion channel</keyword>
<comment type="similarity">
    <text evidence="2">Belongs to the TMEM175 family.</text>
</comment>
<dbReference type="GO" id="GO:0015252">
    <property type="term" value="F:proton channel activity"/>
    <property type="evidence" value="ECO:0007669"/>
    <property type="project" value="InterPro"/>
</dbReference>
<reference evidence="14 17" key="3">
    <citation type="submission" date="2020-08" db="EMBL/GenBank/DDBJ databases">
        <title>Genomic Encyclopedia of Type Strains, Phase IV (KMG-IV): sequencing the most valuable type-strain genomes for metagenomic binning, comparative biology and taxonomic classification.</title>
        <authorList>
            <person name="Goeker M."/>
        </authorList>
    </citation>
    <scope>NUCLEOTIDE SEQUENCE [LARGE SCALE GENOMIC DNA]</scope>
    <source>
        <strain evidence="14 17">DSM 100995</strain>
    </source>
</reference>
<feature type="transmembrane region" description="Helical" evidence="13">
    <location>
        <begin position="124"/>
        <end position="143"/>
    </location>
</feature>
<dbReference type="OrthoDB" id="7626281at2"/>
<name>A0A4Y8A694_9SPHI</name>
<comment type="subcellular location">
    <subcellularLocation>
        <location evidence="1">Membrane</location>
        <topology evidence="1">Multi-pass membrane protein</topology>
    </subcellularLocation>
</comment>
<evidence type="ECO:0000256" key="9">
    <source>
        <dbReference type="ARBA" id="ARBA00023065"/>
    </source>
</evidence>
<feature type="transmembrane region" description="Helical" evidence="13">
    <location>
        <begin position="91"/>
        <end position="112"/>
    </location>
</feature>
<dbReference type="Pfam" id="PF06736">
    <property type="entry name" value="TMEM175"/>
    <property type="match status" value="1"/>
</dbReference>
<dbReference type="AlphaFoldDB" id="A0A4Y8A694"/>
<comment type="catalytic activity">
    <reaction evidence="12">
        <text>K(+)(in) = K(+)(out)</text>
        <dbReference type="Rhea" id="RHEA:29463"/>
        <dbReference type="ChEBI" id="CHEBI:29103"/>
    </reaction>
</comment>
<dbReference type="PANTHER" id="PTHR31462">
    <property type="entry name" value="ENDOSOMAL/LYSOSOMAL POTASSIUM CHANNEL TMEM175"/>
    <property type="match status" value="1"/>
</dbReference>
<dbReference type="PANTHER" id="PTHR31462:SF5">
    <property type="entry name" value="ENDOSOMAL_LYSOSOMAL PROTON CHANNEL TMEM175"/>
    <property type="match status" value="1"/>
</dbReference>
<evidence type="ECO:0000256" key="8">
    <source>
        <dbReference type="ARBA" id="ARBA00022989"/>
    </source>
</evidence>
<comment type="caution">
    <text evidence="15">The sequence shown here is derived from an EMBL/GenBank/DDBJ whole genome shotgun (WGS) entry which is preliminary data.</text>
</comment>
<gene>
    <name evidence="15" type="ORF">E2R65_19220</name>
    <name evidence="14" type="ORF">GGR35_003792</name>
</gene>
<keyword evidence="7" id="KW-0630">Potassium</keyword>
<reference evidence="15" key="2">
    <citation type="submission" date="2019-03" db="EMBL/GenBank/DDBJ databases">
        <authorList>
            <person name="Yan Y.-Q."/>
            <person name="Du Z.-J."/>
        </authorList>
    </citation>
    <scope>NUCLEOTIDE SEQUENCE</scope>
    <source>
        <strain evidence="15">PP-F2FG21</strain>
    </source>
</reference>
<evidence type="ECO:0000256" key="3">
    <source>
        <dbReference type="ARBA" id="ARBA00022448"/>
    </source>
</evidence>
<dbReference type="Proteomes" id="UP000297248">
    <property type="component" value="Unassembled WGS sequence"/>
</dbReference>
<feature type="transmembrane region" description="Helical" evidence="13">
    <location>
        <begin position="49"/>
        <end position="70"/>
    </location>
</feature>
<keyword evidence="17" id="KW-1185">Reference proteome</keyword>
<evidence type="ECO:0000256" key="13">
    <source>
        <dbReference type="SAM" id="Phobius"/>
    </source>
</evidence>
<evidence type="ECO:0000256" key="2">
    <source>
        <dbReference type="ARBA" id="ARBA00006920"/>
    </source>
</evidence>
<keyword evidence="8 13" id="KW-1133">Transmembrane helix</keyword>
<protein>
    <submittedName>
        <fullName evidence="15">DUF1211 domain-containing protein</fullName>
    </submittedName>
    <submittedName>
        <fullName evidence="14">Membrane protein</fullName>
    </submittedName>
</protein>
<dbReference type="RefSeq" id="WP_134338114.1">
    <property type="nucleotide sequence ID" value="NZ_BMCZ01000008.1"/>
</dbReference>
<reference evidence="15 16" key="1">
    <citation type="journal article" date="2016" name="Int. J. Syst. Evol. Microbiol.">
        <title>Proposal of Mucilaginibacter phyllosphaerae sp. nov. isolated from the phyllosphere of Galium album.</title>
        <authorList>
            <person name="Aydogan E.L."/>
            <person name="Busse H.J."/>
            <person name="Moser G."/>
            <person name="Muller C."/>
            <person name="Kampfer P."/>
            <person name="Glaeser S.P."/>
        </authorList>
    </citation>
    <scope>NUCLEOTIDE SEQUENCE [LARGE SCALE GENOMIC DNA]</scope>
    <source>
        <strain evidence="15 16">PP-F2FG21</strain>
    </source>
</reference>
<evidence type="ECO:0000256" key="11">
    <source>
        <dbReference type="ARBA" id="ARBA00023303"/>
    </source>
</evidence>
<evidence type="ECO:0000256" key="5">
    <source>
        <dbReference type="ARBA" id="ARBA00022692"/>
    </source>
</evidence>